<evidence type="ECO:0000313" key="2">
    <source>
        <dbReference type="Proteomes" id="UP000219573"/>
    </source>
</evidence>
<proteinExistence type="predicted"/>
<dbReference type="AlphaFoldDB" id="A0A285G6M5"/>
<accession>A0A285G6M5</accession>
<evidence type="ECO:0000313" key="1">
    <source>
        <dbReference type="EMBL" id="SNY19232.1"/>
    </source>
</evidence>
<dbReference type="Proteomes" id="UP000219573">
    <property type="component" value="Unassembled WGS sequence"/>
</dbReference>
<dbReference type="RefSeq" id="WP_097016919.1">
    <property type="nucleotide sequence ID" value="NZ_OBDZ01000005.1"/>
</dbReference>
<name>A0A285G6M5_9FIRM</name>
<gene>
    <name evidence="1" type="ORF">SAMN06265827_10585</name>
</gene>
<keyword evidence="2" id="KW-1185">Reference proteome</keyword>
<organism evidence="1 2">
    <name type="scientific">Orenia metallireducens</name>
    <dbReference type="NCBI Taxonomy" id="1413210"/>
    <lineage>
        <taxon>Bacteria</taxon>
        <taxon>Bacillati</taxon>
        <taxon>Bacillota</taxon>
        <taxon>Clostridia</taxon>
        <taxon>Halanaerobiales</taxon>
        <taxon>Halobacteroidaceae</taxon>
        <taxon>Orenia</taxon>
    </lineage>
</organism>
<sequence>MITSRLHRFTDVKKISVVCYILDSNHNLKGSIQSKVEPMDIFKEVKRVKDEELYLIKYIKDDEEVDVGYDENCLYGLMLLVQFGHLTSYKSERGPKGKFIHQLEFQFKNGSGTWRIIEQTKPANLDLRLI</sequence>
<protein>
    <submittedName>
        <fullName evidence="1">Uncharacterized protein</fullName>
    </submittedName>
</protein>
<reference evidence="2" key="1">
    <citation type="submission" date="2017-09" db="EMBL/GenBank/DDBJ databases">
        <authorList>
            <person name="Varghese N."/>
            <person name="Submissions S."/>
        </authorList>
    </citation>
    <scope>NUCLEOTIDE SEQUENCE [LARGE SCALE GENOMIC DNA]</scope>
    <source>
        <strain evidence="2">MSL47</strain>
    </source>
</reference>
<dbReference type="EMBL" id="OBDZ01000005">
    <property type="protein sequence ID" value="SNY19232.1"/>
    <property type="molecule type" value="Genomic_DNA"/>
</dbReference>